<dbReference type="Pfam" id="PF13365">
    <property type="entry name" value="Trypsin_2"/>
    <property type="match status" value="1"/>
</dbReference>
<evidence type="ECO:0000256" key="5">
    <source>
        <dbReference type="ARBA" id="ARBA00013035"/>
    </source>
</evidence>
<evidence type="ECO:0000256" key="4">
    <source>
        <dbReference type="ARBA" id="ARBA00010541"/>
    </source>
</evidence>
<keyword evidence="12" id="KW-0720">Serine protease</keyword>
<feature type="binding site" evidence="16">
    <location>
        <position position="138"/>
    </location>
    <ligand>
        <name>substrate</name>
    </ligand>
</feature>
<evidence type="ECO:0000256" key="7">
    <source>
        <dbReference type="ARBA" id="ARBA00022670"/>
    </source>
</evidence>
<evidence type="ECO:0000313" key="19">
    <source>
        <dbReference type="Proteomes" id="UP000281975"/>
    </source>
</evidence>
<evidence type="ECO:0000256" key="2">
    <source>
        <dbReference type="ARBA" id="ARBA00002610"/>
    </source>
</evidence>
<evidence type="ECO:0000256" key="13">
    <source>
        <dbReference type="ARBA" id="ARBA00023016"/>
    </source>
</evidence>
<dbReference type="PANTHER" id="PTHR22939:SF130">
    <property type="entry name" value="PERIPLASMIC SERINE ENDOPROTEASE DEGP-LIKE-RELATED"/>
    <property type="match status" value="1"/>
</dbReference>
<dbReference type="Gene3D" id="2.30.42.10">
    <property type="match status" value="2"/>
</dbReference>
<evidence type="ECO:0000256" key="12">
    <source>
        <dbReference type="ARBA" id="ARBA00022825"/>
    </source>
</evidence>
<dbReference type="Gene3D" id="2.40.10.120">
    <property type="match status" value="1"/>
</dbReference>
<proteinExistence type="inferred from homology"/>
<evidence type="ECO:0000259" key="17">
    <source>
        <dbReference type="PROSITE" id="PS50106"/>
    </source>
</evidence>
<comment type="subcellular location">
    <subcellularLocation>
        <location evidence="3">Periplasm</location>
    </subcellularLocation>
</comment>
<dbReference type="InterPro" id="IPR001478">
    <property type="entry name" value="PDZ"/>
</dbReference>
<dbReference type="InterPro" id="IPR009003">
    <property type="entry name" value="Peptidase_S1_PA"/>
</dbReference>
<dbReference type="PRINTS" id="PR00834">
    <property type="entry name" value="PROTEASES2C"/>
</dbReference>
<feature type="binding site" evidence="16">
    <location>
        <begin position="239"/>
        <end position="241"/>
    </location>
    <ligand>
        <name>substrate</name>
    </ligand>
</feature>
<dbReference type="Pfam" id="PF13180">
    <property type="entry name" value="PDZ_2"/>
    <property type="match status" value="2"/>
</dbReference>
<dbReference type="InterPro" id="IPR001940">
    <property type="entry name" value="Peptidase_S1C"/>
</dbReference>
<keyword evidence="19" id="KW-1185">Reference proteome</keyword>
<dbReference type="SUPFAM" id="SSF50156">
    <property type="entry name" value="PDZ domain-like"/>
    <property type="match status" value="2"/>
</dbReference>
<evidence type="ECO:0000256" key="15">
    <source>
        <dbReference type="PIRSR" id="PIRSR611782-1"/>
    </source>
</evidence>
<accession>A0A420WYV8</accession>
<dbReference type="EMBL" id="RBIN01000003">
    <property type="protein sequence ID" value="RKR06321.1"/>
    <property type="molecule type" value="Genomic_DNA"/>
</dbReference>
<keyword evidence="9" id="KW-0677">Repeat</keyword>
<dbReference type="SMART" id="SM00228">
    <property type="entry name" value="PDZ"/>
    <property type="match status" value="2"/>
</dbReference>
<feature type="domain" description="PDZ" evidence="17">
    <location>
        <begin position="280"/>
        <end position="376"/>
    </location>
</feature>
<evidence type="ECO:0000256" key="14">
    <source>
        <dbReference type="ARBA" id="ARBA00032850"/>
    </source>
</evidence>
<dbReference type="NCBIfam" id="TIGR02037">
    <property type="entry name" value="degP_htrA_DO"/>
    <property type="match status" value="1"/>
</dbReference>
<dbReference type="GO" id="GO:0042597">
    <property type="term" value="C:periplasmic space"/>
    <property type="evidence" value="ECO:0007669"/>
    <property type="project" value="UniProtKB-SubCell"/>
</dbReference>
<feature type="binding site" evidence="16">
    <location>
        <position position="168"/>
    </location>
    <ligand>
        <name>substrate</name>
    </ligand>
</feature>
<keyword evidence="7 18" id="KW-0645">Protease</keyword>
<dbReference type="GO" id="GO:0004252">
    <property type="term" value="F:serine-type endopeptidase activity"/>
    <property type="evidence" value="ECO:0007669"/>
    <property type="project" value="InterPro"/>
</dbReference>
<dbReference type="CDD" id="cd10839">
    <property type="entry name" value="cpPDZ1_DegP-like"/>
    <property type="match status" value="1"/>
</dbReference>
<keyword evidence="13" id="KW-0346">Stress response</keyword>
<reference evidence="18 19" key="1">
    <citation type="submission" date="2018-10" db="EMBL/GenBank/DDBJ databases">
        <title>Genomic Encyclopedia of Type Strains, Phase IV (KMG-IV): sequencing the most valuable type-strain genomes for metagenomic binning, comparative biology and taxonomic classification.</title>
        <authorList>
            <person name="Goeker M."/>
        </authorList>
    </citation>
    <scope>NUCLEOTIDE SEQUENCE [LARGE SCALE GENOMIC DNA]</scope>
    <source>
        <strain evidence="18 19">DSM 23229</strain>
    </source>
</reference>
<comment type="catalytic activity">
    <reaction evidence="1">
        <text>Acts on substrates that are at least partially unfolded. The cleavage site P1 residue is normally between a pair of hydrophobic residues, such as Val-|-Val.</text>
        <dbReference type="EC" id="3.4.21.107"/>
    </reaction>
</comment>
<evidence type="ECO:0000256" key="3">
    <source>
        <dbReference type="ARBA" id="ARBA00004418"/>
    </source>
</evidence>
<comment type="caution">
    <text evidence="18">The sequence shown here is derived from an EMBL/GenBank/DDBJ whole genome shotgun (WGS) entry which is preliminary data.</text>
</comment>
<evidence type="ECO:0000256" key="16">
    <source>
        <dbReference type="PIRSR" id="PIRSR611782-2"/>
    </source>
</evidence>
<sequence>MMYRQTLPRVPVSARFGSTLRQLYSLLAVCVLLLAVAGLMSPAKAADNPEIRKGLPDFTSLVKQAAPAVVNISTTREVDNNSMGPNGQLPDIFRHFFGDQMPPGFGRGQGGGSGSEELHSLGSGFIISQDGYILTNAHVVDEADQIKVRLNDRRELDATLVGRDKKTDIALLKVEADDLPTLNIGDSDSLQTGEWVAAIGSPFGFDHSVTAGIVSAINRTLPSETYVPFIQTDVAINPGNSGGPLFNLDGQVVGINSQIFTRSGGFMGVSFAIPINVAMNVADQLKENGHVSRGWLGVVIQPVSRDLADSFGLDRARGALIAQVAPDSPAAKAGLQSGDIVLSAEGQNISSSDVLPRIIGRVSPGEKVDLELLRNGEQQKVIVRVGNWPDENESGEVDSGQHNNQPSMGLAVTGLDVDQLGQLGVDNGVLVQRVDAGGAAARAGIQRGDVIVEVNRQAIDSVSKLREVIGQLPKDQAVPVRISRNGTPLFVALRLQAQDKQ</sequence>
<comment type="similarity">
    <text evidence="4">Belongs to the peptidase S1C family.</text>
</comment>
<comment type="function">
    <text evidence="2">Might be efficient in the degradation of transiently denatured and unfolded proteins which accumulate in the periplasm following stress conditions.</text>
</comment>
<keyword evidence="11" id="KW-0378">Hydrolase</keyword>
<dbReference type="EC" id="3.4.21.107" evidence="5"/>
<dbReference type="PANTHER" id="PTHR22939">
    <property type="entry name" value="SERINE PROTEASE FAMILY S1C HTRA-RELATED"/>
    <property type="match status" value="1"/>
</dbReference>
<evidence type="ECO:0000256" key="10">
    <source>
        <dbReference type="ARBA" id="ARBA00022764"/>
    </source>
</evidence>
<feature type="domain" description="PDZ" evidence="17">
    <location>
        <begin position="396"/>
        <end position="463"/>
    </location>
</feature>
<dbReference type="InterPro" id="IPR011782">
    <property type="entry name" value="Pept_S1C_Do"/>
</dbReference>
<feature type="active site" description="Charge relay system" evidence="15">
    <location>
        <position position="168"/>
    </location>
</feature>
<dbReference type="FunFam" id="2.40.10.120:FF:000007">
    <property type="entry name" value="Periplasmic serine endoprotease DegP-like"/>
    <property type="match status" value="1"/>
</dbReference>
<evidence type="ECO:0000256" key="9">
    <source>
        <dbReference type="ARBA" id="ARBA00022737"/>
    </source>
</evidence>
<dbReference type="PROSITE" id="PS50106">
    <property type="entry name" value="PDZ"/>
    <property type="match status" value="2"/>
</dbReference>
<keyword evidence="10" id="KW-0574">Periplasm</keyword>
<name>A0A420WYV8_9GAMM</name>
<dbReference type="InterPro" id="IPR036034">
    <property type="entry name" value="PDZ_sf"/>
</dbReference>
<keyword evidence="8" id="KW-0732">Signal</keyword>
<evidence type="ECO:0000256" key="1">
    <source>
        <dbReference type="ARBA" id="ARBA00001772"/>
    </source>
</evidence>
<organism evidence="18 19">
    <name type="scientific">Kushneria sinocarnis</name>
    <dbReference type="NCBI Taxonomy" id="595502"/>
    <lineage>
        <taxon>Bacteria</taxon>
        <taxon>Pseudomonadati</taxon>
        <taxon>Pseudomonadota</taxon>
        <taxon>Gammaproteobacteria</taxon>
        <taxon>Oceanospirillales</taxon>
        <taxon>Halomonadaceae</taxon>
        <taxon>Kushneria</taxon>
    </lineage>
</organism>
<feature type="active site" description="Charge relay system" evidence="15">
    <location>
        <position position="241"/>
    </location>
</feature>
<dbReference type="SUPFAM" id="SSF50494">
    <property type="entry name" value="Trypsin-like serine proteases"/>
    <property type="match status" value="1"/>
</dbReference>
<evidence type="ECO:0000313" key="18">
    <source>
        <dbReference type="EMBL" id="RKR06321.1"/>
    </source>
</evidence>
<dbReference type="GO" id="GO:0006515">
    <property type="term" value="P:protein quality control for misfolded or incompletely synthesized proteins"/>
    <property type="evidence" value="ECO:0007669"/>
    <property type="project" value="TreeGrafter"/>
</dbReference>
<feature type="active site" description="Charge relay system" evidence="15">
    <location>
        <position position="138"/>
    </location>
</feature>
<evidence type="ECO:0000256" key="8">
    <source>
        <dbReference type="ARBA" id="ARBA00022729"/>
    </source>
</evidence>
<evidence type="ECO:0000256" key="11">
    <source>
        <dbReference type="ARBA" id="ARBA00022801"/>
    </source>
</evidence>
<gene>
    <name evidence="18" type="ORF">C7446_1263</name>
</gene>
<protein>
    <recommendedName>
        <fullName evidence="6">Probable periplasmic serine endoprotease DegP-like</fullName>
        <ecNumber evidence="5">3.4.21.107</ecNumber>
    </recommendedName>
    <alternativeName>
        <fullName evidence="14">Protease Do</fullName>
    </alternativeName>
</protein>
<dbReference type="AlphaFoldDB" id="A0A420WYV8"/>
<dbReference type="Proteomes" id="UP000281975">
    <property type="component" value="Unassembled WGS sequence"/>
</dbReference>
<evidence type="ECO:0000256" key="6">
    <source>
        <dbReference type="ARBA" id="ARBA00013958"/>
    </source>
</evidence>